<sequence length="422" mass="47475">MNVHQHLVDPLDLVSPDGARVDQRVFCDTDLYERELDTVFRRCWLLLGHESQLPEPGSFVRTSMGEDPVLLTRDRDGRLHAHLNICRHRGTELCRVDRGSATTFECSYHGWIYRNDGRLVGVPGRKTLYYDELDTSDWGLAPVAELDTYKGLIFATFDPDAPPLVDYLGNAAWYLDIILDRRAGGTELLGVQKWRIPTNWKVVSENHCGDEYHVGFAHRSNFAELADPAHSVPMAREIRPEVGHGFGVFLFPEGTRLEHTVGPESPPALRAYLGEIHDEVVERLGPERARMGLVHGCVFPNFGLVPVFNSLRICQPRGVGEVEMWSFALVDRDAPAEVKRVLRATALKTFGPAGSFEQDDGGNWSDVTRMSRSARRHRVPLNLTMGLGHEAAAPGDRGEIGLTASDINQRGFYRRWRDEVTR</sequence>
<keyword evidence="8" id="KW-0411">Iron-sulfur</keyword>
<evidence type="ECO:0000256" key="5">
    <source>
        <dbReference type="ARBA" id="ARBA00022964"/>
    </source>
</evidence>
<keyword evidence="5" id="KW-0223">Dioxygenase</keyword>
<dbReference type="InterPro" id="IPR036922">
    <property type="entry name" value="Rieske_2Fe-2S_sf"/>
</dbReference>
<evidence type="ECO:0000256" key="6">
    <source>
        <dbReference type="ARBA" id="ARBA00023002"/>
    </source>
</evidence>
<evidence type="ECO:0000256" key="2">
    <source>
        <dbReference type="ARBA" id="ARBA00022714"/>
    </source>
</evidence>
<dbReference type="PANTHER" id="PTHR43756">
    <property type="entry name" value="CHOLINE MONOOXYGENASE, CHLOROPLASTIC"/>
    <property type="match status" value="1"/>
</dbReference>
<evidence type="ECO:0000256" key="7">
    <source>
        <dbReference type="ARBA" id="ARBA00023004"/>
    </source>
</evidence>
<dbReference type="Pfam" id="PF00848">
    <property type="entry name" value="Ring_hydroxyl_A"/>
    <property type="match status" value="1"/>
</dbReference>
<dbReference type="CDD" id="cd08881">
    <property type="entry name" value="RHO_alpha_C_NDO-like"/>
    <property type="match status" value="1"/>
</dbReference>
<dbReference type="SUPFAM" id="SSF55961">
    <property type="entry name" value="Bet v1-like"/>
    <property type="match status" value="1"/>
</dbReference>
<keyword evidence="4" id="KW-0058">Aromatic hydrocarbons catabolism</keyword>
<evidence type="ECO:0000259" key="10">
    <source>
        <dbReference type="PROSITE" id="PS51296"/>
    </source>
</evidence>
<name>A0A6J6FN83_9ZZZZ</name>
<evidence type="ECO:0000313" key="11">
    <source>
        <dbReference type="EMBL" id="CAB4588535.1"/>
    </source>
</evidence>
<dbReference type="InterPro" id="IPR017941">
    <property type="entry name" value="Rieske_2Fe-2S"/>
</dbReference>
<gene>
    <name evidence="11" type="ORF">UFOPK1493_03609</name>
</gene>
<protein>
    <submittedName>
        <fullName evidence="11">Unannotated protein</fullName>
    </submittedName>
</protein>
<dbReference type="GO" id="GO:0051537">
    <property type="term" value="F:2 iron, 2 sulfur cluster binding"/>
    <property type="evidence" value="ECO:0007669"/>
    <property type="project" value="UniProtKB-KW"/>
</dbReference>
<dbReference type="PRINTS" id="PR00090">
    <property type="entry name" value="RNGDIOXGNASE"/>
</dbReference>
<dbReference type="GO" id="GO:0005506">
    <property type="term" value="F:iron ion binding"/>
    <property type="evidence" value="ECO:0007669"/>
    <property type="project" value="InterPro"/>
</dbReference>
<feature type="domain" description="Rieske" evidence="10">
    <location>
        <begin position="44"/>
        <end position="128"/>
    </location>
</feature>
<proteinExistence type="inferred from homology"/>
<dbReference type="Gene3D" id="3.90.380.10">
    <property type="entry name" value="Naphthalene 1,2-dioxygenase Alpha Subunit, Chain A, domain 1"/>
    <property type="match status" value="1"/>
</dbReference>
<evidence type="ECO:0000256" key="4">
    <source>
        <dbReference type="ARBA" id="ARBA00022797"/>
    </source>
</evidence>
<keyword evidence="6" id="KW-0560">Oxidoreductase</keyword>
<dbReference type="Pfam" id="PF00355">
    <property type="entry name" value="Rieske"/>
    <property type="match status" value="1"/>
</dbReference>
<dbReference type="InterPro" id="IPR043266">
    <property type="entry name" value="RHO_NdoB-like_C"/>
</dbReference>
<dbReference type="InterPro" id="IPR001663">
    <property type="entry name" value="Rng_hydr_dOase-A"/>
</dbReference>
<dbReference type="InterPro" id="IPR015879">
    <property type="entry name" value="Ring_hydroxy_dOase_asu_C_dom"/>
</dbReference>
<dbReference type="PROSITE" id="PS51296">
    <property type="entry name" value="RIESKE"/>
    <property type="match status" value="1"/>
</dbReference>
<keyword evidence="3" id="KW-0479">Metal-binding</keyword>
<dbReference type="SUPFAM" id="SSF50022">
    <property type="entry name" value="ISP domain"/>
    <property type="match status" value="1"/>
</dbReference>
<evidence type="ECO:0000256" key="3">
    <source>
        <dbReference type="ARBA" id="ARBA00022723"/>
    </source>
</evidence>
<comment type="similarity">
    <text evidence="1">Belongs to the bacterial ring-hydroxylating dioxygenase alpha subunit family.</text>
</comment>
<keyword evidence="9" id="KW-0520">NAD</keyword>
<dbReference type="AlphaFoldDB" id="A0A6J6FN83"/>
<dbReference type="EMBL" id="CAEZSR010000212">
    <property type="protein sequence ID" value="CAB4588535.1"/>
    <property type="molecule type" value="Genomic_DNA"/>
</dbReference>
<dbReference type="Gene3D" id="2.102.10.10">
    <property type="entry name" value="Rieske [2Fe-2S] iron-sulphur domain"/>
    <property type="match status" value="1"/>
</dbReference>
<accession>A0A6J6FN83</accession>
<evidence type="ECO:0000256" key="9">
    <source>
        <dbReference type="ARBA" id="ARBA00023027"/>
    </source>
</evidence>
<keyword evidence="2" id="KW-0001">2Fe-2S</keyword>
<keyword evidence="7" id="KW-0408">Iron</keyword>
<reference evidence="11" key="1">
    <citation type="submission" date="2020-05" db="EMBL/GenBank/DDBJ databases">
        <authorList>
            <person name="Chiriac C."/>
            <person name="Salcher M."/>
            <person name="Ghai R."/>
            <person name="Kavagutti S V."/>
        </authorList>
    </citation>
    <scope>NUCLEOTIDE SEQUENCE</scope>
</reference>
<dbReference type="PANTHER" id="PTHR43756:SF1">
    <property type="entry name" value="3-PHENYLPROPIONATE_CINNAMIC ACID DIOXYGENASE SUBUNIT ALPHA"/>
    <property type="match status" value="1"/>
</dbReference>
<evidence type="ECO:0000256" key="8">
    <source>
        <dbReference type="ARBA" id="ARBA00023014"/>
    </source>
</evidence>
<organism evidence="11">
    <name type="scientific">freshwater metagenome</name>
    <dbReference type="NCBI Taxonomy" id="449393"/>
    <lineage>
        <taxon>unclassified sequences</taxon>
        <taxon>metagenomes</taxon>
        <taxon>ecological metagenomes</taxon>
    </lineage>
</organism>
<evidence type="ECO:0000256" key="1">
    <source>
        <dbReference type="ARBA" id="ARBA00008751"/>
    </source>
</evidence>
<dbReference type="GO" id="GO:0051213">
    <property type="term" value="F:dioxygenase activity"/>
    <property type="evidence" value="ECO:0007669"/>
    <property type="project" value="UniProtKB-KW"/>
</dbReference>